<accession>A0ABQ3E9M9</accession>
<dbReference type="InterPro" id="IPR036618">
    <property type="entry name" value="PtsI_HPr-bd_sf"/>
</dbReference>
<evidence type="ECO:0000256" key="5">
    <source>
        <dbReference type="ARBA" id="ARBA00012232"/>
    </source>
</evidence>
<dbReference type="SUPFAM" id="SSF51621">
    <property type="entry name" value="Phosphoenolpyruvate/pyruvate domain"/>
    <property type="match status" value="1"/>
</dbReference>
<dbReference type="Gene3D" id="3.20.20.60">
    <property type="entry name" value="Phosphoenolpyruvate-binding domains"/>
    <property type="match status" value="1"/>
</dbReference>
<dbReference type="Pfam" id="PF02896">
    <property type="entry name" value="PEP-utilizers_C"/>
    <property type="match status" value="1"/>
</dbReference>
<dbReference type="Gene3D" id="3.50.30.10">
    <property type="entry name" value="Phosphohistidine domain"/>
    <property type="match status" value="1"/>
</dbReference>
<dbReference type="InterPro" id="IPR035895">
    <property type="entry name" value="HPr-like_sf"/>
</dbReference>
<keyword evidence="9" id="KW-0808">Transferase</keyword>
<dbReference type="PANTHER" id="PTHR46244">
    <property type="entry name" value="PHOSPHOENOLPYRUVATE-PROTEIN PHOSPHOTRANSFERASE"/>
    <property type="match status" value="1"/>
</dbReference>
<dbReference type="SUPFAM" id="SSF47831">
    <property type="entry name" value="Enzyme I of the PEP:sugar phosphotransferase system HPr-binding (sub)domain"/>
    <property type="match status" value="1"/>
</dbReference>
<dbReference type="Gene3D" id="3.30.1340.10">
    <property type="entry name" value="HPr-like"/>
    <property type="match status" value="1"/>
</dbReference>
<evidence type="ECO:0000256" key="4">
    <source>
        <dbReference type="ARBA" id="ARBA00007837"/>
    </source>
</evidence>
<comment type="cofactor">
    <cofactor evidence="2">
        <name>Mg(2+)</name>
        <dbReference type="ChEBI" id="CHEBI:18420"/>
    </cofactor>
</comment>
<dbReference type="Pfam" id="PF00381">
    <property type="entry name" value="PTS-HPr"/>
    <property type="match status" value="1"/>
</dbReference>
<dbReference type="Pfam" id="PF00391">
    <property type="entry name" value="PEP-utilizers"/>
    <property type="match status" value="1"/>
</dbReference>
<evidence type="ECO:0000256" key="6">
    <source>
        <dbReference type="ARBA" id="ARBA00022448"/>
    </source>
</evidence>
<reference evidence="17" key="1">
    <citation type="journal article" date="2019" name="Int. J. Syst. Evol. Microbiol.">
        <title>The Global Catalogue of Microorganisms (GCM) 10K type strain sequencing project: providing services to taxonomists for standard genome sequencing and annotation.</title>
        <authorList>
            <consortium name="The Broad Institute Genomics Platform"/>
            <consortium name="The Broad Institute Genome Sequencing Center for Infectious Disease"/>
            <person name="Wu L."/>
            <person name="Ma J."/>
        </authorList>
    </citation>
    <scope>NUCLEOTIDE SEQUENCE [LARGE SCALE GENOMIC DNA]</scope>
    <source>
        <strain evidence="17">KCTC 32998</strain>
    </source>
</reference>
<dbReference type="InterPro" id="IPR008279">
    <property type="entry name" value="PEP-util_enz_mobile_dom"/>
</dbReference>
<keyword evidence="8" id="KW-0762">Sugar transport</keyword>
<dbReference type="Proteomes" id="UP000646745">
    <property type="component" value="Unassembled WGS sequence"/>
</dbReference>
<evidence type="ECO:0000259" key="14">
    <source>
        <dbReference type="PROSITE" id="PS51093"/>
    </source>
</evidence>
<evidence type="ECO:0000256" key="7">
    <source>
        <dbReference type="ARBA" id="ARBA00022490"/>
    </source>
</evidence>
<dbReference type="EC" id="2.7.3.9" evidence="5"/>
<comment type="caution">
    <text evidence="16">The sequence shown here is derived from an EMBL/GenBank/DDBJ whole genome shotgun (WGS) entry which is preliminary data.</text>
</comment>
<dbReference type="PANTHER" id="PTHR46244:SF6">
    <property type="entry name" value="PHOSPHOENOLPYRUVATE-PROTEIN PHOSPHOTRANSFERASE"/>
    <property type="match status" value="1"/>
</dbReference>
<keyword evidence="7" id="KW-0963">Cytoplasm</keyword>
<keyword evidence="17" id="KW-1185">Reference proteome</keyword>
<evidence type="ECO:0000256" key="10">
    <source>
        <dbReference type="ARBA" id="ARBA00022683"/>
    </source>
</evidence>
<evidence type="ECO:0000256" key="3">
    <source>
        <dbReference type="ARBA" id="ARBA00004496"/>
    </source>
</evidence>
<evidence type="ECO:0000256" key="9">
    <source>
        <dbReference type="ARBA" id="ARBA00022679"/>
    </source>
</evidence>
<feature type="domain" description="PTS EIIA type-1" evidence="14">
    <location>
        <begin position="29"/>
        <end position="133"/>
    </location>
</feature>
<keyword evidence="13" id="KW-0460">Magnesium</keyword>
<dbReference type="InterPro" id="IPR001127">
    <property type="entry name" value="PTS_EIIA_1_perm"/>
</dbReference>
<keyword evidence="10" id="KW-0598">Phosphotransferase system</keyword>
<evidence type="ECO:0000256" key="8">
    <source>
        <dbReference type="ARBA" id="ARBA00022597"/>
    </source>
</evidence>
<keyword evidence="6" id="KW-0813">Transport</keyword>
<name>A0ABQ3E9M9_9GAMM</name>
<dbReference type="PROSITE" id="PS51350">
    <property type="entry name" value="PTS_HPR_DOM"/>
    <property type="match status" value="1"/>
</dbReference>
<gene>
    <name evidence="16" type="ORF">GCM10009038_28180</name>
</gene>
<dbReference type="PRINTS" id="PR00107">
    <property type="entry name" value="PHOSPHOCPHPR"/>
</dbReference>
<dbReference type="InterPro" id="IPR008731">
    <property type="entry name" value="PTS_EIN"/>
</dbReference>
<dbReference type="InterPro" id="IPR006318">
    <property type="entry name" value="PTS_EI-like"/>
</dbReference>
<evidence type="ECO:0000313" key="16">
    <source>
        <dbReference type="EMBL" id="GHB27825.1"/>
    </source>
</evidence>
<evidence type="ECO:0000256" key="2">
    <source>
        <dbReference type="ARBA" id="ARBA00001946"/>
    </source>
</evidence>
<comment type="similarity">
    <text evidence="4">Belongs to the PEP-utilizing enzyme family.</text>
</comment>
<dbReference type="NCBIfam" id="TIGR00830">
    <property type="entry name" value="PTBA"/>
    <property type="match status" value="1"/>
</dbReference>
<dbReference type="SUPFAM" id="SSF55594">
    <property type="entry name" value="HPr-like"/>
    <property type="match status" value="1"/>
</dbReference>
<dbReference type="PROSITE" id="PS51093">
    <property type="entry name" value="PTS_EIIA_TYPE_1"/>
    <property type="match status" value="1"/>
</dbReference>
<dbReference type="Gene3D" id="2.70.70.10">
    <property type="entry name" value="Glucose Permease (Domain IIA)"/>
    <property type="match status" value="1"/>
</dbReference>
<dbReference type="InterPro" id="IPR050499">
    <property type="entry name" value="PEP-utilizing_PTS_enzyme"/>
</dbReference>
<dbReference type="Pfam" id="PF05524">
    <property type="entry name" value="PEP-utilisers_N"/>
    <property type="match status" value="1"/>
</dbReference>
<evidence type="ECO:0000256" key="13">
    <source>
        <dbReference type="ARBA" id="ARBA00022842"/>
    </source>
</evidence>
<dbReference type="InterPro" id="IPR000032">
    <property type="entry name" value="HPr-like"/>
</dbReference>
<dbReference type="InterPro" id="IPR001020">
    <property type="entry name" value="PTS_HPr_His_P_site"/>
</dbReference>
<evidence type="ECO:0000256" key="1">
    <source>
        <dbReference type="ARBA" id="ARBA00000683"/>
    </source>
</evidence>
<dbReference type="Gene3D" id="1.10.274.10">
    <property type="entry name" value="PtsI, HPr-binding domain"/>
    <property type="match status" value="1"/>
</dbReference>
<dbReference type="PRINTS" id="PR01736">
    <property type="entry name" value="PHPHTRNFRASE"/>
</dbReference>
<protein>
    <recommendedName>
        <fullName evidence="5">phosphoenolpyruvate--protein phosphotransferase</fullName>
        <ecNumber evidence="5">2.7.3.9</ecNumber>
    </recommendedName>
</protein>
<dbReference type="InterPro" id="IPR040442">
    <property type="entry name" value="Pyrv_kinase-like_dom_sf"/>
</dbReference>
<keyword evidence="12" id="KW-0418">Kinase</keyword>
<dbReference type="InterPro" id="IPR023151">
    <property type="entry name" value="PEP_util_CS"/>
</dbReference>
<dbReference type="PROSITE" id="PS00369">
    <property type="entry name" value="PTS_HPR_HIS"/>
    <property type="match status" value="1"/>
</dbReference>
<proteinExistence type="inferred from homology"/>
<evidence type="ECO:0000256" key="11">
    <source>
        <dbReference type="ARBA" id="ARBA00022723"/>
    </source>
</evidence>
<dbReference type="InterPro" id="IPR036637">
    <property type="entry name" value="Phosphohistidine_dom_sf"/>
</dbReference>
<dbReference type="Pfam" id="PF00358">
    <property type="entry name" value="PTS_EIIA_1"/>
    <property type="match status" value="1"/>
</dbReference>
<dbReference type="NCBIfam" id="TIGR01417">
    <property type="entry name" value="PTS_I_fam"/>
    <property type="match status" value="1"/>
</dbReference>
<keyword evidence="11" id="KW-0479">Metal-binding</keyword>
<dbReference type="InterPro" id="IPR000121">
    <property type="entry name" value="PEP_util_C"/>
</dbReference>
<comment type="subcellular location">
    <subcellularLocation>
        <location evidence="3">Cytoplasm</location>
    </subcellularLocation>
</comment>
<dbReference type="SUPFAM" id="SSF51261">
    <property type="entry name" value="Duplicated hybrid motif"/>
    <property type="match status" value="1"/>
</dbReference>
<dbReference type="RefSeq" id="WP_189445357.1">
    <property type="nucleotide sequence ID" value="NZ_BMZI01000006.1"/>
</dbReference>
<dbReference type="PROSITE" id="PS00742">
    <property type="entry name" value="PEP_ENZYMES_2"/>
    <property type="match status" value="1"/>
</dbReference>
<dbReference type="SUPFAM" id="SSF52009">
    <property type="entry name" value="Phosphohistidine domain"/>
    <property type="match status" value="1"/>
</dbReference>
<dbReference type="InterPro" id="IPR011055">
    <property type="entry name" value="Dup_hybrid_motif"/>
</dbReference>
<feature type="domain" description="HPr" evidence="15">
    <location>
        <begin position="181"/>
        <end position="270"/>
    </location>
</feature>
<organism evidence="16 17">
    <name type="scientific">Salinicola rhizosphaerae</name>
    <dbReference type="NCBI Taxonomy" id="1443141"/>
    <lineage>
        <taxon>Bacteria</taxon>
        <taxon>Pseudomonadati</taxon>
        <taxon>Pseudomonadota</taxon>
        <taxon>Gammaproteobacteria</taxon>
        <taxon>Oceanospirillales</taxon>
        <taxon>Halomonadaceae</taxon>
        <taxon>Salinicola</taxon>
    </lineage>
</organism>
<evidence type="ECO:0000256" key="12">
    <source>
        <dbReference type="ARBA" id="ARBA00022777"/>
    </source>
</evidence>
<comment type="catalytic activity">
    <reaction evidence="1">
        <text>L-histidyl-[protein] + phosphoenolpyruvate = N(pros)-phospho-L-histidyl-[protein] + pyruvate</text>
        <dbReference type="Rhea" id="RHEA:23880"/>
        <dbReference type="Rhea" id="RHEA-COMP:9745"/>
        <dbReference type="Rhea" id="RHEA-COMP:9746"/>
        <dbReference type="ChEBI" id="CHEBI:15361"/>
        <dbReference type="ChEBI" id="CHEBI:29979"/>
        <dbReference type="ChEBI" id="CHEBI:58702"/>
        <dbReference type="ChEBI" id="CHEBI:64837"/>
        <dbReference type="EC" id="2.7.3.9"/>
    </reaction>
</comment>
<dbReference type="EMBL" id="BMZI01000006">
    <property type="protein sequence ID" value="GHB27825.1"/>
    <property type="molecule type" value="Genomic_DNA"/>
</dbReference>
<evidence type="ECO:0000313" key="17">
    <source>
        <dbReference type="Proteomes" id="UP000646745"/>
    </source>
</evidence>
<dbReference type="InterPro" id="IPR015813">
    <property type="entry name" value="Pyrv/PenolPyrv_kinase-like_dom"/>
</dbReference>
<dbReference type="NCBIfam" id="TIGR01003">
    <property type="entry name" value="PTS_HPr_family"/>
    <property type="match status" value="1"/>
</dbReference>
<sequence length="876" mass="91013">MSSSAKSAALHSLRSPLKGVVLSLDDVPDPVFAGGTMGPGFAIDPLEDTLHAPCNGEVIQVARTAHAITLRDDSGAEWLLHIGLDTVDLGGQGFEVLVAQGERISAGDPLCKFDTDLLARRATALISPIVLTNGDTLALSRSPTLRVAAGTVVERGEEICTWEGEEGKGATAAPAGVVANRQERSVVIASASGLHARPAAKLRAIAGSYDVALRIVTDEGREADVQSLSALLNLALGRGDQVTLTATGERAAQALDAAASLLSTAEASVEASAEANAFAQTTPDARSLSGEESLPGLLSGLGASPGLAVGPLRRFELLLPEVPESGAGSAEEGRALDAAIAAVDDWLASAHERAQQQGEASEAEIFEAHRAWLMDPDLRAAADGAIASGKSAGQAWFEALEVEIIRLRDSANALLAARADDLRDLQRRVMAQFAESVSTTSDDIDGAILMAPTLTPSAFVEVADRIAGLCLANGGLTSHVSILARARGVPCVVAMGEALLEIASDRACLDADRGVLEFAPSEARLAEIEGQLEQQRAHLRAAQAAVDEPVITRDGHRLHVAANVASAREAEQAAEAGADGVGLMRSEFLFLESAVAPDLERQQREYLAAARAMEGKPVVVRLLDIGADKQLPYVSLPDAPNPALGERGIRLWSNLPELFDTQLDALIGACRQAPKDAAGRPALRIMLPMVTDVVELRWVKARLAARAEALGVEELPALGVMIEVPSAALAAATLAAEADFLSIGTNDLTQYTLAMDREVASLAARSDMLHPAVIRLIQLCLEGAAGRCPVGVCGAAAGDPLAAVVLAALGADELSVEPSRVATTKAALRDRDLAAVRALLPSMLTLDDASAVRARLVQALPAAADSTHSPTSTMTP</sequence>
<evidence type="ECO:0000259" key="15">
    <source>
        <dbReference type="PROSITE" id="PS51350"/>
    </source>
</evidence>